<dbReference type="CDD" id="cd04301">
    <property type="entry name" value="NAT_SF"/>
    <property type="match status" value="1"/>
</dbReference>
<dbReference type="AlphaFoldDB" id="A0A6N7EG80"/>
<sequence length="165" mass="18221">MSSPEPTSVRRPGAGDADAIAAVQNQGWRETYAQLLPESFYDDAALERRKGMWRRLVGRADDTTRLMVAERDGTVIGFAFAGPSPDAEPARELHLFSIYVLADHHGTGAGQALLDAVLGDEAAQLWVARDNPRARAFYRRNGFHPDGTEQVDSDLNDLVEVRMVR</sequence>
<proteinExistence type="predicted"/>
<organism evidence="4 5">
    <name type="scientific">Georgenia subflava</name>
    <dbReference type="NCBI Taxonomy" id="1622177"/>
    <lineage>
        <taxon>Bacteria</taxon>
        <taxon>Bacillati</taxon>
        <taxon>Actinomycetota</taxon>
        <taxon>Actinomycetes</taxon>
        <taxon>Micrococcales</taxon>
        <taxon>Bogoriellaceae</taxon>
        <taxon>Georgenia</taxon>
    </lineage>
</organism>
<keyword evidence="5" id="KW-1185">Reference proteome</keyword>
<dbReference type="InterPro" id="IPR050832">
    <property type="entry name" value="Bact_Acetyltransf"/>
</dbReference>
<name>A0A6N7EG80_9MICO</name>
<dbReference type="PANTHER" id="PTHR43877">
    <property type="entry name" value="AMINOALKYLPHOSPHONATE N-ACETYLTRANSFERASE-RELATED-RELATED"/>
    <property type="match status" value="1"/>
</dbReference>
<accession>A0A6N7EG80</accession>
<keyword evidence="1 4" id="KW-0808">Transferase</keyword>
<evidence type="ECO:0000259" key="3">
    <source>
        <dbReference type="PROSITE" id="PS51186"/>
    </source>
</evidence>
<dbReference type="PROSITE" id="PS51186">
    <property type="entry name" value="GNAT"/>
    <property type="match status" value="1"/>
</dbReference>
<dbReference type="InterPro" id="IPR016181">
    <property type="entry name" value="Acyl_CoA_acyltransferase"/>
</dbReference>
<dbReference type="Gene3D" id="3.40.630.30">
    <property type="match status" value="1"/>
</dbReference>
<gene>
    <name evidence="4" type="ORF">GB881_08250</name>
</gene>
<feature type="domain" description="N-acetyltransferase" evidence="3">
    <location>
        <begin position="7"/>
        <end position="165"/>
    </location>
</feature>
<dbReference type="RefSeq" id="WP_152193680.1">
    <property type="nucleotide sequence ID" value="NZ_VUKD01000001.1"/>
</dbReference>
<dbReference type="InterPro" id="IPR000182">
    <property type="entry name" value="GNAT_dom"/>
</dbReference>
<dbReference type="SUPFAM" id="SSF55729">
    <property type="entry name" value="Acyl-CoA N-acyltransferases (Nat)"/>
    <property type="match status" value="1"/>
</dbReference>
<dbReference type="Proteomes" id="UP000437709">
    <property type="component" value="Unassembled WGS sequence"/>
</dbReference>
<dbReference type="Pfam" id="PF00583">
    <property type="entry name" value="Acetyltransf_1"/>
    <property type="match status" value="1"/>
</dbReference>
<comment type="caution">
    <text evidence="4">The sequence shown here is derived from an EMBL/GenBank/DDBJ whole genome shotgun (WGS) entry which is preliminary data.</text>
</comment>
<evidence type="ECO:0000256" key="1">
    <source>
        <dbReference type="ARBA" id="ARBA00022679"/>
    </source>
</evidence>
<dbReference type="EMBL" id="WHPC01000024">
    <property type="protein sequence ID" value="MPV37040.1"/>
    <property type="molecule type" value="Genomic_DNA"/>
</dbReference>
<evidence type="ECO:0000313" key="5">
    <source>
        <dbReference type="Proteomes" id="UP000437709"/>
    </source>
</evidence>
<reference evidence="4 5" key="1">
    <citation type="submission" date="2019-10" db="EMBL/GenBank/DDBJ databases">
        <title>Georgenia wutianyii sp. nov. and Georgenia yuyongxinii sp. nov. isolated from plateau pika (Ochotona curzoniae) in the Qinghai-Tibet plateau of China.</title>
        <authorList>
            <person name="Tian Z."/>
        </authorList>
    </citation>
    <scope>NUCLEOTIDE SEQUENCE [LARGE SCALE GENOMIC DNA]</scope>
    <source>
        <strain evidence="4 5">JCM 19765</strain>
    </source>
</reference>
<evidence type="ECO:0000256" key="2">
    <source>
        <dbReference type="ARBA" id="ARBA00023315"/>
    </source>
</evidence>
<evidence type="ECO:0000313" key="4">
    <source>
        <dbReference type="EMBL" id="MPV37040.1"/>
    </source>
</evidence>
<dbReference type="OrthoDB" id="5243635at2"/>
<dbReference type="GO" id="GO:0016747">
    <property type="term" value="F:acyltransferase activity, transferring groups other than amino-acyl groups"/>
    <property type="evidence" value="ECO:0007669"/>
    <property type="project" value="InterPro"/>
</dbReference>
<keyword evidence="2" id="KW-0012">Acyltransferase</keyword>
<protein>
    <submittedName>
        <fullName evidence="4">GNAT family N-acetyltransferase</fullName>
    </submittedName>
</protein>